<comment type="caution">
    <text evidence="1">The sequence shown here is derived from an EMBL/GenBank/DDBJ whole genome shotgun (WGS) entry which is preliminary data.</text>
</comment>
<dbReference type="AlphaFoldDB" id="A0A6A5FCS8"/>
<organism evidence="1 2">
    <name type="scientific">Perca fluviatilis</name>
    <name type="common">European perch</name>
    <dbReference type="NCBI Taxonomy" id="8168"/>
    <lineage>
        <taxon>Eukaryota</taxon>
        <taxon>Metazoa</taxon>
        <taxon>Chordata</taxon>
        <taxon>Craniata</taxon>
        <taxon>Vertebrata</taxon>
        <taxon>Euteleostomi</taxon>
        <taxon>Actinopterygii</taxon>
        <taxon>Neopterygii</taxon>
        <taxon>Teleostei</taxon>
        <taxon>Neoteleostei</taxon>
        <taxon>Acanthomorphata</taxon>
        <taxon>Eupercaria</taxon>
        <taxon>Perciformes</taxon>
        <taxon>Percoidei</taxon>
        <taxon>Percidae</taxon>
        <taxon>Percinae</taxon>
        <taxon>Perca</taxon>
    </lineage>
</organism>
<keyword evidence="2" id="KW-1185">Reference proteome</keyword>
<dbReference type="Proteomes" id="UP000465112">
    <property type="component" value="Chromosome 8"/>
</dbReference>
<dbReference type="EMBL" id="VHII01000008">
    <property type="protein sequence ID" value="KAF1387343.1"/>
    <property type="molecule type" value="Genomic_DNA"/>
</dbReference>
<gene>
    <name evidence="1" type="ORF">PFLUV_G00104450</name>
</gene>
<protein>
    <submittedName>
        <fullName evidence="1">Uncharacterized protein</fullName>
    </submittedName>
</protein>
<accession>A0A6A5FCS8</accession>
<name>A0A6A5FCS8_PERFL</name>
<proteinExistence type="predicted"/>
<reference evidence="1 2" key="1">
    <citation type="submission" date="2019-06" db="EMBL/GenBank/DDBJ databases">
        <title>A chromosome-scale genome assembly of the European perch, Perca fluviatilis.</title>
        <authorList>
            <person name="Roques C."/>
            <person name="Zahm M."/>
            <person name="Cabau C."/>
            <person name="Klopp C."/>
            <person name="Bouchez O."/>
            <person name="Donnadieu C."/>
            <person name="Kuhl H."/>
            <person name="Gislard M."/>
            <person name="Guendouz S."/>
            <person name="Journot L."/>
            <person name="Haffray P."/>
            <person name="Bestin A."/>
            <person name="Morvezen R."/>
            <person name="Feron R."/>
            <person name="Wen M."/>
            <person name="Jouanno E."/>
            <person name="Herpin A."/>
            <person name="Schartl M."/>
            <person name="Postlethwait J."/>
            <person name="Schaerlinger B."/>
            <person name="Chardard D."/>
            <person name="Lecocq T."/>
            <person name="Poncet C."/>
            <person name="Jaffrelo L."/>
            <person name="Lampietro C."/>
            <person name="Guiguen Y."/>
        </authorList>
    </citation>
    <scope>NUCLEOTIDE SEQUENCE [LARGE SCALE GENOMIC DNA]</scope>
    <source>
        <tissue evidence="1">Blood</tissue>
    </source>
</reference>
<sequence>MAQERDNHHLTSEKVSNRIRPTVNHLYDPLHLPEERRSEESHGGLRYRRLHALLWFLSATELQRNAILLTERERLELLKRHNKEMLQTIEDDDDKHLLRLSFQLEFVKN</sequence>
<evidence type="ECO:0000313" key="2">
    <source>
        <dbReference type="Proteomes" id="UP000465112"/>
    </source>
</evidence>
<evidence type="ECO:0000313" key="1">
    <source>
        <dbReference type="EMBL" id="KAF1387343.1"/>
    </source>
</evidence>